<dbReference type="PROSITE" id="PS50173">
    <property type="entry name" value="UMUC"/>
    <property type="match status" value="1"/>
</dbReference>
<dbReference type="InterPro" id="IPR022880">
    <property type="entry name" value="DNApol_IV"/>
</dbReference>
<dbReference type="NCBIfam" id="NF002677">
    <property type="entry name" value="PRK02406.1"/>
    <property type="match status" value="1"/>
</dbReference>
<dbReference type="OrthoDB" id="9808813at2"/>
<evidence type="ECO:0000256" key="12">
    <source>
        <dbReference type="ARBA" id="ARBA00022932"/>
    </source>
</evidence>
<feature type="domain" description="UmuC" evidence="19">
    <location>
        <begin position="32"/>
        <end position="212"/>
    </location>
</feature>
<evidence type="ECO:0000256" key="4">
    <source>
        <dbReference type="ARBA" id="ARBA00022457"/>
    </source>
</evidence>
<dbReference type="Gene3D" id="3.40.1170.60">
    <property type="match status" value="1"/>
</dbReference>
<organism evidence="20 21">
    <name type="scientific">Methylocapsa palsarum</name>
    <dbReference type="NCBI Taxonomy" id="1612308"/>
    <lineage>
        <taxon>Bacteria</taxon>
        <taxon>Pseudomonadati</taxon>
        <taxon>Pseudomonadota</taxon>
        <taxon>Alphaproteobacteria</taxon>
        <taxon>Hyphomicrobiales</taxon>
        <taxon>Beijerinckiaceae</taxon>
        <taxon>Methylocapsa</taxon>
    </lineage>
</organism>
<evidence type="ECO:0000256" key="11">
    <source>
        <dbReference type="ARBA" id="ARBA00022842"/>
    </source>
</evidence>
<comment type="similarity">
    <text evidence="2 17">Belongs to the DNA polymerase type-Y family.</text>
</comment>
<proteinExistence type="inferred from homology"/>
<keyword evidence="5 17" id="KW-0963">Cytoplasm</keyword>
<feature type="binding site" evidence="17">
    <location>
        <position position="36"/>
    </location>
    <ligand>
        <name>Mg(2+)</name>
        <dbReference type="ChEBI" id="CHEBI:18420"/>
    </ligand>
</feature>
<dbReference type="InterPro" id="IPR050116">
    <property type="entry name" value="DNA_polymerase-Y"/>
</dbReference>
<evidence type="ECO:0000256" key="16">
    <source>
        <dbReference type="ARBA" id="ARBA00049244"/>
    </source>
</evidence>
<dbReference type="InterPro" id="IPR043128">
    <property type="entry name" value="Rev_trsase/Diguanyl_cyclase"/>
</dbReference>
<feature type="site" description="Substrate discrimination" evidence="17">
    <location>
        <position position="41"/>
    </location>
</feature>
<feature type="region of interest" description="Disordered" evidence="18">
    <location>
        <begin position="1"/>
        <end position="28"/>
    </location>
</feature>
<evidence type="ECO:0000256" key="15">
    <source>
        <dbReference type="ARBA" id="ARBA00025589"/>
    </source>
</evidence>
<keyword evidence="9 17" id="KW-0479">Metal-binding</keyword>
<evidence type="ECO:0000256" key="7">
    <source>
        <dbReference type="ARBA" id="ARBA00022695"/>
    </source>
</evidence>
<gene>
    <name evidence="17" type="primary">dinB</name>
    <name evidence="20" type="ORF">SAMN05444581_11149</name>
</gene>
<dbReference type="Gene3D" id="1.10.150.20">
    <property type="entry name" value="5' to 3' exonuclease, C-terminal subdomain"/>
    <property type="match status" value="1"/>
</dbReference>
<evidence type="ECO:0000256" key="9">
    <source>
        <dbReference type="ARBA" id="ARBA00022723"/>
    </source>
</evidence>
<keyword evidence="21" id="KW-1185">Reference proteome</keyword>
<evidence type="ECO:0000256" key="17">
    <source>
        <dbReference type="HAMAP-Rule" id="MF_01113"/>
    </source>
</evidence>
<dbReference type="STRING" id="1612308.SAMN05444581_11149"/>
<dbReference type="SUPFAM" id="SSF100879">
    <property type="entry name" value="Lesion bypass DNA polymerase (Y-family), little finger domain"/>
    <property type="match status" value="1"/>
</dbReference>
<dbReference type="HAMAP" id="MF_01113">
    <property type="entry name" value="DNApol_IV"/>
    <property type="match status" value="1"/>
</dbReference>
<dbReference type="FunFam" id="1.10.150.20:FF:000019">
    <property type="entry name" value="DNA polymerase IV"/>
    <property type="match status" value="1"/>
</dbReference>
<dbReference type="GO" id="GO:0005829">
    <property type="term" value="C:cytosol"/>
    <property type="evidence" value="ECO:0007669"/>
    <property type="project" value="TreeGrafter"/>
</dbReference>
<evidence type="ECO:0000256" key="2">
    <source>
        <dbReference type="ARBA" id="ARBA00010945"/>
    </source>
</evidence>
<feature type="compositionally biased region" description="Basic and acidic residues" evidence="18">
    <location>
        <begin position="11"/>
        <end position="22"/>
    </location>
</feature>
<comment type="cofactor">
    <cofactor evidence="17">
        <name>Mg(2+)</name>
        <dbReference type="ChEBI" id="CHEBI:18420"/>
    </cofactor>
    <text evidence="17">Binds 2 magnesium ions per subunit.</text>
</comment>
<name>A0A1I4ASJ9_9HYPH</name>
<comment type="function">
    <text evidence="15 17">Poorly processive, error-prone DNA polymerase involved in untargeted mutagenesis. Copies undamaged DNA at stalled replication forks, which arise in vivo from mismatched or misaligned primer ends. These misaligned primers can be extended by PolIV. Exhibits no 3'-5' exonuclease (proofreading) activity. May be involved in translesional synthesis, in conjunction with the beta clamp from PolIII.</text>
</comment>
<evidence type="ECO:0000256" key="5">
    <source>
        <dbReference type="ARBA" id="ARBA00022490"/>
    </source>
</evidence>
<dbReference type="PANTHER" id="PTHR11076">
    <property type="entry name" value="DNA REPAIR POLYMERASE UMUC / TRANSFERASE FAMILY MEMBER"/>
    <property type="match status" value="1"/>
</dbReference>
<comment type="subunit">
    <text evidence="3 17">Monomer.</text>
</comment>
<keyword evidence="13 17" id="KW-0238">DNA-binding</keyword>
<evidence type="ECO:0000256" key="10">
    <source>
        <dbReference type="ARBA" id="ARBA00022763"/>
    </source>
</evidence>
<evidence type="ECO:0000313" key="20">
    <source>
        <dbReference type="EMBL" id="SFK58626.1"/>
    </source>
</evidence>
<evidence type="ECO:0000256" key="3">
    <source>
        <dbReference type="ARBA" id="ARBA00011245"/>
    </source>
</evidence>
<dbReference type="GO" id="GO:0006261">
    <property type="term" value="P:DNA-templated DNA replication"/>
    <property type="evidence" value="ECO:0007669"/>
    <property type="project" value="UniProtKB-UniRule"/>
</dbReference>
<keyword evidence="12 17" id="KW-0239">DNA-directed DNA polymerase</keyword>
<keyword evidence="7 17" id="KW-0548">Nucleotidyltransferase</keyword>
<reference evidence="20 21" key="1">
    <citation type="submission" date="2016-10" db="EMBL/GenBank/DDBJ databases">
        <authorList>
            <person name="de Groot N.N."/>
        </authorList>
    </citation>
    <scope>NUCLEOTIDE SEQUENCE [LARGE SCALE GENOMIC DNA]</scope>
    <source>
        <strain evidence="20 21">NE2</strain>
    </source>
</reference>
<dbReference type="CDD" id="cd03586">
    <property type="entry name" value="PolY_Pol_IV_kappa"/>
    <property type="match status" value="1"/>
</dbReference>
<dbReference type="FunFam" id="3.30.1490.100:FF:000004">
    <property type="entry name" value="DNA polymerase IV"/>
    <property type="match status" value="1"/>
</dbReference>
<evidence type="ECO:0000256" key="13">
    <source>
        <dbReference type="ARBA" id="ARBA00023125"/>
    </source>
</evidence>
<evidence type="ECO:0000313" key="21">
    <source>
        <dbReference type="Proteomes" id="UP000198755"/>
    </source>
</evidence>
<evidence type="ECO:0000256" key="14">
    <source>
        <dbReference type="ARBA" id="ARBA00023204"/>
    </source>
</evidence>
<dbReference type="GO" id="GO:0000287">
    <property type="term" value="F:magnesium ion binding"/>
    <property type="evidence" value="ECO:0007669"/>
    <property type="project" value="UniProtKB-UniRule"/>
</dbReference>
<comment type="subcellular location">
    <subcellularLocation>
        <location evidence="1 17">Cytoplasm</location>
    </subcellularLocation>
</comment>
<dbReference type="GO" id="GO:0009432">
    <property type="term" value="P:SOS response"/>
    <property type="evidence" value="ECO:0007669"/>
    <property type="project" value="TreeGrafter"/>
</dbReference>
<dbReference type="GO" id="GO:0003684">
    <property type="term" value="F:damaged DNA binding"/>
    <property type="evidence" value="ECO:0007669"/>
    <property type="project" value="InterPro"/>
</dbReference>
<dbReference type="FunFam" id="3.40.1170.60:FF:000001">
    <property type="entry name" value="DNA polymerase IV"/>
    <property type="match status" value="1"/>
</dbReference>
<feature type="binding site" evidence="17">
    <location>
        <position position="130"/>
    </location>
    <ligand>
        <name>Mg(2+)</name>
        <dbReference type="ChEBI" id="CHEBI:18420"/>
    </ligand>
</feature>
<dbReference type="PANTHER" id="PTHR11076:SF33">
    <property type="entry name" value="DNA POLYMERASE KAPPA"/>
    <property type="match status" value="1"/>
</dbReference>
<keyword evidence="4 17" id="KW-0515">Mutator protein</keyword>
<evidence type="ECO:0000256" key="8">
    <source>
        <dbReference type="ARBA" id="ARBA00022705"/>
    </source>
</evidence>
<dbReference type="AlphaFoldDB" id="A0A1I4ASJ9"/>
<protein>
    <recommendedName>
        <fullName evidence="17">DNA polymerase IV</fullName>
        <shortName evidence="17">Pol IV</shortName>
        <ecNumber evidence="17">2.7.7.7</ecNumber>
    </recommendedName>
</protein>
<dbReference type="InterPro" id="IPR001126">
    <property type="entry name" value="UmuC"/>
</dbReference>
<evidence type="ECO:0000259" key="19">
    <source>
        <dbReference type="PROSITE" id="PS50173"/>
    </source>
</evidence>
<accession>A0A1I4ASJ9</accession>
<dbReference type="RefSeq" id="WP_091683239.1">
    <property type="nucleotide sequence ID" value="NZ_FOSN01000011.1"/>
</dbReference>
<comment type="catalytic activity">
    <reaction evidence="16 17">
        <text>DNA(n) + a 2'-deoxyribonucleoside 5'-triphosphate = DNA(n+1) + diphosphate</text>
        <dbReference type="Rhea" id="RHEA:22508"/>
        <dbReference type="Rhea" id="RHEA-COMP:17339"/>
        <dbReference type="Rhea" id="RHEA-COMP:17340"/>
        <dbReference type="ChEBI" id="CHEBI:33019"/>
        <dbReference type="ChEBI" id="CHEBI:61560"/>
        <dbReference type="ChEBI" id="CHEBI:173112"/>
        <dbReference type="EC" id="2.7.7.7"/>
    </reaction>
</comment>
<evidence type="ECO:0000256" key="6">
    <source>
        <dbReference type="ARBA" id="ARBA00022679"/>
    </source>
</evidence>
<dbReference type="InterPro" id="IPR036775">
    <property type="entry name" value="DNA_pol_Y-fam_lit_finger_sf"/>
</dbReference>
<dbReference type="GO" id="GO:0006281">
    <property type="term" value="P:DNA repair"/>
    <property type="evidence" value="ECO:0007669"/>
    <property type="project" value="UniProtKB-UniRule"/>
</dbReference>
<keyword evidence="8 17" id="KW-0235">DNA replication</keyword>
<dbReference type="Pfam" id="PF11799">
    <property type="entry name" value="IMS_C"/>
    <property type="match status" value="1"/>
</dbReference>
<keyword evidence="6 17" id="KW-0808">Transferase</keyword>
<dbReference type="Pfam" id="PF00817">
    <property type="entry name" value="IMS"/>
    <property type="match status" value="1"/>
</dbReference>
<dbReference type="Proteomes" id="UP000198755">
    <property type="component" value="Unassembled WGS sequence"/>
</dbReference>
<dbReference type="EMBL" id="FOSN01000011">
    <property type="protein sequence ID" value="SFK58626.1"/>
    <property type="molecule type" value="Genomic_DNA"/>
</dbReference>
<dbReference type="InterPro" id="IPR017961">
    <property type="entry name" value="DNA_pol_Y-fam_little_finger"/>
</dbReference>
<dbReference type="GO" id="GO:0042276">
    <property type="term" value="P:error-prone translesion synthesis"/>
    <property type="evidence" value="ECO:0007669"/>
    <property type="project" value="TreeGrafter"/>
</dbReference>
<keyword evidence="14 17" id="KW-0234">DNA repair</keyword>
<dbReference type="SUPFAM" id="SSF56672">
    <property type="entry name" value="DNA/RNA polymerases"/>
    <property type="match status" value="1"/>
</dbReference>
<dbReference type="InterPro" id="IPR043502">
    <property type="entry name" value="DNA/RNA_pol_sf"/>
</dbReference>
<dbReference type="GO" id="GO:0003887">
    <property type="term" value="F:DNA-directed DNA polymerase activity"/>
    <property type="evidence" value="ECO:0007669"/>
    <property type="project" value="UniProtKB-UniRule"/>
</dbReference>
<keyword evidence="10 17" id="KW-0227">DNA damage</keyword>
<feature type="active site" evidence="17">
    <location>
        <position position="131"/>
    </location>
</feature>
<dbReference type="Gene3D" id="3.30.1490.100">
    <property type="entry name" value="DNA polymerase, Y-family, little finger domain"/>
    <property type="match status" value="1"/>
</dbReference>
<evidence type="ECO:0000256" key="18">
    <source>
        <dbReference type="SAM" id="MobiDB-lite"/>
    </source>
</evidence>
<evidence type="ECO:0000256" key="1">
    <source>
        <dbReference type="ARBA" id="ARBA00004496"/>
    </source>
</evidence>
<keyword evidence="11 17" id="KW-0460">Magnesium</keyword>
<dbReference type="EC" id="2.7.7.7" evidence="17"/>
<sequence length="382" mass="42539">MLTTHAVRHGGPFDREDQRRNAPAEPQRQRKIIHIDMDAFFASVEQRDNPELRGRPVAVGGSRERGVVAAASYEARAFGVRSAMPSVTARRKCPDLIFVKPRFEIYRDASRQLHDIFARYTPLIEPLSLDEAYLDVTDALDGLVSATAIAEEIRAQIHAETNLTASAGVSYNKFLAKLASDHRKPDGLFVITPRVGPQFVETLPVRKFHGVGPATAVKMNRLGIATGLDLKGRSLADLRRHFGKSGSYYYWIARGLDDRPVRADRIRKSVGAENTFFEDLFTFEAAREALQPILDKVWRHGESAGRRGRTITLKVKYADFQQVTRSRTFAAPAAARAELERRSVQLLGQVFPIAKGIRLLGVSLSSLDGEQTRAIPQLQLAL</sequence>
<dbReference type="Gene3D" id="3.30.70.270">
    <property type="match status" value="1"/>
</dbReference>